<dbReference type="EMBL" id="LKAM01000007">
    <property type="protein sequence ID" value="KUM47385.1"/>
    <property type="molecule type" value="Genomic_DNA"/>
</dbReference>
<geneLocation type="mitochondrion" evidence="1"/>
<protein>
    <recommendedName>
        <fullName evidence="2">Reverse transcriptase domain-containing protein</fullName>
    </recommendedName>
</protein>
<name>A0A101LXZ2_PICGL</name>
<accession>A0A101LXZ2</accession>
<dbReference type="AlphaFoldDB" id="A0A101LXZ2"/>
<evidence type="ECO:0000313" key="1">
    <source>
        <dbReference type="EMBL" id="KUM47385.1"/>
    </source>
</evidence>
<organism evidence="1">
    <name type="scientific">Picea glauca</name>
    <name type="common">White spruce</name>
    <name type="synonym">Pinus glauca</name>
    <dbReference type="NCBI Taxonomy" id="3330"/>
    <lineage>
        <taxon>Eukaryota</taxon>
        <taxon>Viridiplantae</taxon>
        <taxon>Streptophyta</taxon>
        <taxon>Embryophyta</taxon>
        <taxon>Tracheophyta</taxon>
        <taxon>Spermatophyta</taxon>
        <taxon>Pinopsida</taxon>
        <taxon>Pinidae</taxon>
        <taxon>Conifers I</taxon>
        <taxon>Pinales</taxon>
        <taxon>Pinaceae</taxon>
        <taxon>Picea</taxon>
    </lineage>
</organism>
<keyword evidence="1" id="KW-0496">Mitochondrion</keyword>
<gene>
    <name evidence="1" type="ORF">ABT39_MTgene5570</name>
</gene>
<sequence>MIELNGTSSSTCWIGLDFAVYHLATLFSKTSARVSMNGVLSESIALQRSIRQGCMLASYLYVITVDALGYLFEATRLQGQIRGIYLLYGNQLLNVHFADDLALTPELTQHSVEGTI</sequence>
<comment type="caution">
    <text evidence="1">The sequence shown here is derived from an EMBL/GenBank/DDBJ whole genome shotgun (WGS) entry which is preliminary data.</text>
</comment>
<evidence type="ECO:0008006" key="2">
    <source>
        <dbReference type="Google" id="ProtNLM"/>
    </source>
</evidence>
<reference evidence="1" key="1">
    <citation type="journal article" date="2015" name="Genome Biol. Evol.">
        <title>Organellar Genomes of White Spruce (Picea glauca): Assembly and Annotation.</title>
        <authorList>
            <person name="Jackman S.D."/>
            <person name="Warren R.L."/>
            <person name="Gibb E.A."/>
            <person name="Vandervalk B.P."/>
            <person name="Mohamadi H."/>
            <person name="Chu J."/>
            <person name="Raymond A."/>
            <person name="Pleasance S."/>
            <person name="Coope R."/>
            <person name="Wildung M.R."/>
            <person name="Ritland C.E."/>
            <person name="Bousquet J."/>
            <person name="Jones S.J."/>
            <person name="Bohlmann J."/>
            <person name="Birol I."/>
        </authorList>
    </citation>
    <scope>NUCLEOTIDE SEQUENCE [LARGE SCALE GENOMIC DNA]</scope>
    <source>
        <tissue evidence="1">Flushing bud</tissue>
    </source>
</reference>
<proteinExistence type="predicted"/>